<dbReference type="PROSITE" id="PS50928">
    <property type="entry name" value="ABC_TM1"/>
    <property type="match status" value="1"/>
</dbReference>
<feature type="transmembrane region" description="Helical" evidence="8">
    <location>
        <begin position="247"/>
        <end position="265"/>
    </location>
</feature>
<keyword evidence="5 8" id="KW-0812">Transmembrane</keyword>
<dbReference type="InterPro" id="IPR000515">
    <property type="entry name" value="MetI-like"/>
</dbReference>
<dbReference type="SUPFAM" id="SSF161098">
    <property type="entry name" value="MetI-like"/>
    <property type="match status" value="1"/>
</dbReference>
<dbReference type="EMBL" id="BSNX01000067">
    <property type="protein sequence ID" value="GLQ74996.1"/>
    <property type="molecule type" value="Genomic_DNA"/>
</dbReference>
<dbReference type="InterPro" id="IPR035906">
    <property type="entry name" value="MetI-like_sf"/>
</dbReference>
<feature type="transmembrane region" description="Helical" evidence="8">
    <location>
        <begin position="106"/>
        <end position="130"/>
    </location>
</feature>
<comment type="caution">
    <text evidence="10">The sequence shown here is derived from an EMBL/GenBank/DDBJ whole genome shotgun (WGS) entry which is preliminary data.</text>
</comment>
<sequence>MSPNMKIKLNMKQLALLTGQLLLALIILLPIFWMVSVSLKPSTEAFAIPAKLWPDSPTFENYSNAFRPEFRQYFFNSVVVSLSTLVISTSLALMAAYAFTRFQIKIMAIFLGLILVSQMFPSSAIIIPIYKMMDDADLLNTKLSLIIAYITITLPVATWMLKGFMENIPAVLDEAAAMDGAKPMRIFFEIVLPLCRPGVIATSVYILIVTWQEFLFALSFTTTQEMRTLPVGMNDFIGQYGIRYGELMASSVMISLPIVVVFFFLQKHFVAGLTAGSVKG</sequence>
<comment type="subcellular location">
    <subcellularLocation>
        <location evidence="1 8">Cell membrane</location>
        <topology evidence="1 8">Multi-pass membrane protein</topology>
    </subcellularLocation>
</comment>
<evidence type="ECO:0000256" key="5">
    <source>
        <dbReference type="ARBA" id="ARBA00022692"/>
    </source>
</evidence>
<keyword evidence="3 8" id="KW-0813">Transport</keyword>
<feature type="transmembrane region" description="Helical" evidence="8">
    <location>
        <begin position="73"/>
        <end position="99"/>
    </location>
</feature>
<evidence type="ECO:0000259" key="9">
    <source>
        <dbReference type="PROSITE" id="PS50928"/>
    </source>
</evidence>
<reference evidence="11" key="1">
    <citation type="journal article" date="2019" name="Int. J. Syst. Evol. Microbiol.">
        <title>The Global Catalogue of Microorganisms (GCM) 10K type strain sequencing project: providing services to taxonomists for standard genome sequencing and annotation.</title>
        <authorList>
            <consortium name="The Broad Institute Genomics Platform"/>
            <consortium name="The Broad Institute Genome Sequencing Center for Infectious Disease"/>
            <person name="Wu L."/>
            <person name="Ma J."/>
        </authorList>
    </citation>
    <scope>NUCLEOTIDE SEQUENCE [LARGE SCALE GENOMIC DNA]</scope>
    <source>
        <strain evidence="11">NBRC 15640</strain>
    </source>
</reference>
<dbReference type="Pfam" id="PF00528">
    <property type="entry name" value="BPD_transp_1"/>
    <property type="match status" value="1"/>
</dbReference>
<evidence type="ECO:0000256" key="7">
    <source>
        <dbReference type="ARBA" id="ARBA00023136"/>
    </source>
</evidence>
<dbReference type="AlphaFoldDB" id="A0AAV5NWF9"/>
<dbReference type="PANTHER" id="PTHR32243:SF18">
    <property type="entry name" value="INNER MEMBRANE ABC TRANSPORTER PERMEASE PROTEIN YCJP"/>
    <property type="match status" value="1"/>
</dbReference>
<evidence type="ECO:0000256" key="8">
    <source>
        <dbReference type="RuleBase" id="RU363032"/>
    </source>
</evidence>
<evidence type="ECO:0000256" key="2">
    <source>
        <dbReference type="ARBA" id="ARBA00009047"/>
    </source>
</evidence>
<dbReference type="Gene3D" id="1.10.3720.10">
    <property type="entry name" value="MetI-like"/>
    <property type="match status" value="1"/>
</dbReference>
<keyword evidence="6 8" id="KW-1133">Transmembrane helix</keyword>
<evidence type="ECO:0000256" key="6">
    <source>
        <dbReference type="ARBA" id="ARBA00022989"/>
    </source>
</evidence>
<keyword evidence="4" id="KW-1003">Cell membrane</keyword>
<feature type="transmembrane region" description="Helical" evidence="8">
    <location>
        <begin position="142"/>
        <end position="165"/>
    </location>
</feature>
<evidence type="ECO:0000313" key="10">
    <source>
        <dbReference type="EMBL" id="GLQ74996.1"/>
    </source>
</evidence>
<keyword evidence="7 8" id="KW-0472">Membrane</keyword>
<dbReference type="CDD" id="cd06261">
    <property type="entry name" value="TM_PBP2"/>
    <property type="match status" value="1"/>
</dbReference>
<name>A0AAV5NWF9_9VIBR</name>
<evidence type="ECO:0000256" key="1">
    <source>
        <dbReference type="ARBA" id="ARBA00004651"/>
    </source>
</evidence>
<feature type="domain" description="ABC transmembrane type-1" evidence="9">
    <location>
        <begin position="74"/>
        <end position="265"/>
    </location>
</feature>
<dbReference type="InterPro" id="IPR050901">
    <property type="entry name" value="BP-dep_ABC_trans_perm"/>
</dbReference>
<gene>
    <name evidence="10" type="ORF">GCM10007932_43580</name>
</gene>
<dbReference type="Proteomes" id="UP001156690">
    <property type="component" value="Unassembled WGS sequence"/>
</dbReference>
<dbReference type="GO" id="GO:0055085">
    <property type="term" value="P:transmembrane transport"/>
    <property type="evidence" value="ECO:0007669"/>
    <property type="project" value="InterPro"/>
</dbReference>
<keyword evidence="11" id="KW-1185">Reference proteome</keyword>
<feature type="transmembrane region" description="Helical" evidence="8">
    <location>
        <begin position="186"/>
        <end position="208"/>
    </location>
</feature>
<evidence type="ECO:0000256" key="3">
    <source>
        <dbReference type="ARBA" id="ARBA00022448"/>
    </source>
</evidence>
<accession>A0AAV5NWF9</accession>
<evidence type="ECO:0000256" key="4">
    <source>
        <dbReference type="ARBA" id="ARBA00022475"/>
    </source>
</evidence>
<comment type="similarity">
    <text evidence="2">Belongs to the binding-protein-dependent transport system permease family. MalFG subfamily.</text>
</comment>
<dbReference type="GO" id="GO:0005886">
    <property type="term" value="C:plasma membrane"/>
    <property type="evidence" value="ECO:0007669"/>
    <property type="project" value="UniProtKB-SubCell"/>
</dbReference>
<dbReference type="PANTHER" id="PTHR32243">
    <property type="entry name" value="MALTOSE TRANSPORT SYSTEM PERMEASE-RELATED"/>
    <property type="match status" value="1"/>
</dbReference>
<proteinExistence type="inferred from homology"/>
<organism evidence="10 11">
    <name type="scientific">Vibrio penaeicida</name>
    <dbReference type="NCBI Taxonomy" id="104609"/>
    <lineage>
        <taxon>Bacteria</taxon>
        <taxon>Pseudomonadati</taxon>
        <taxon>Pseudomonadota</taxon>
        <taxon>Gammaproteobacteria</taxon>
        <taxon>Vibrionales</taxon>
        <taxon>Vibrionaceae</taxon>
        <taxon>Vibrio</taxon>
    </lineage>
</organism>
<protein>
    <submittedName>
        <fullName evidence="10">ABC transporter permease</fullName>
    </submittedName>
</protein>
<dbReference type="RefSeq" id="WP_224055247.1">
    <property type="nucleotide sequence ID" value="NZ_AP025144.1"/>
</dbReference>
<evidence type="ECO:0000313" key="11">
    <source>
        <dbReference type="Proteomes" id="UP001156690"/>
    </source>
</evidence>